<dbReference type="OMA" id="CNAHRIT"/>
<evidence type="ECO:0000259" key="1">
    <source>
        <dbReference type="PROSITE" id="PS50181"/>
    </source>
</evidence>
<reference evidence="2 3" key="2">
    <citation type="journal article" date="2011" name="PLoS Genet.">
        <title>Caenorhabditis briggsae recombinant inbred line genotypes reveal inter-strain incompatibility and the evolution of recombination.</title>
        <authorList>
            <person name="Ross J.A."/>
            <person name="Koboldt D.C."/>
            <person name="Staisch J.E."/>
            <person name="Chamberlin H.M."/>
            <person name="Gupta B.P."/>
            <person name="Miller R.D."/>
            <person name="Baird S.E."/>
            <person name="Haag E.S."/>
        </authorList>
    </citation>
    <scope>NUCLEOTIDE SEQUENCE [LARGE SCALE GENOMIC DNA]</scope>
    <source>
        <strain evidence="2 3">AF16</strain>
    </source>
</reference>
<evidence type="ECO:0000313" key="3">
    <source>
        <dbReference type="Proteomes" id="UP000008549"/>
    </source>
</evidence>
<keyword evidence="3" id="KW-1185">Reference proteome</keyword>
<dbReference type="AlphaFoldDB" id="A8WVE6"/>
<dbReference type="InterPro" id="IPR053222">
    <property type="entry name" value="Zygotic_Embryogenesis-Asso"/>
</dbReference>
<feature type="domain" description="F-box" evidence="1">
    <location>
        <begin position="5"/>
        <end position="52"/>
    </location>
</feature>
<dbReference type="WormBase" id="CBG03590">
    <property type="protein sequence ID" value="CBP26038"/>
    <property type="gene ID" value="WBGene00026426"/>
    <property type="gene designation" value="Cbr-fbxb-2"/>
</dbReference>
<proteinExistence type="predicted"/>
<dbReference type="Pfam" id="PF00646">
    <property type="entry name" value="F-box"/>
    <property type="match status" value="1"/>
</dbReference>
<organism evidence="2 3">
    <name type="scientific">Caenorhabditis briggsae</name>
    <dbReference type="NCBI Taxonomy" id="6238"/>
    <lineage>
        <taxon>Eukaryota</taxon>
        <taxon>Metazoa</taxon>
        <taxon>Ecdysozoa</taxon>
        <taxon>Nematoda</taxon>
        <taxon>Chromadorea</taxon>
        <taxon>Rhabditida</taxon>
        <taxon>Rhabditina</taxon>
        <taxon>Rhabditomorpha</taxon>
        <taxon>Rhabditoidea</taxon>
        <taxon>Rhabditidae</taxon>
        <taxon>Peloderinae</taxon>
        <taxon>Caenorhabditis</taxon>
    </lineage>
</organism>
<dbReference type="Proteomes" id="UP000008549">
    <property type="component" value="Unassembled WGS sequence"/>
</dbReference>
<dbReference type="FunCoup" id="A8WVE6">
    <property type="interactions" value="10"/>
</dbReference>
<evidence type="ECO:0000313" key="4">
    <source>
        <dbReference type="WormBase" id="CBG03590"/>
    </source>
</evidence>
<dbReference type="Pfam" id="PF07735">
    <property type="entry name" value="FBA_2"/>
    <property type="match status" value="1"/>
</dbReference>
<sequence length="329" mass="38248">MNEQRFEFLRLPDDLRLKVLQTADPLEIMAYSFISKKAFSIVKALRLPISHVRITMKKKPQIEVKLSLISIKFELNMSENDEKITHLNGFPVTVKVSYSYYEIDGLRGILSAWTNQEKTVGEWIQHLCSYSQPKCCLNKIIHVREIELDIQTLRNVFPVLGNIDLIFCHAESNEHDIMSAQNVLKAFLSDSQYVSLERAPLQDHFSLQRIGMANLKFLFIRSPHNLNVHDLSTLNAETIWIKTDQISLRDLNRFFKLWMKGSNQRLKELAIFWDTEILPGWNVLLKGLQAKTKRNSWKTKLKIKNCRGVCGKIRCEWVDANLLVQFTVS</sequence>
<accession>A8WVE6</accession>
<dbReference type="PROSITE" id="PS50181">
    <property type="entry name" value="FBOX"/>
    <property type="match status" value="1"/>
</dbReference>
<gene>
    <name evidence="4" type="primary">fbxb-2</name>
    <name evidence="2 4" type="ORF">CBG03590</name>
    <name evidence="2" type="ORF">CBG_03590</name>
</gene>
<dbReference type="eggNOG" id="ENOG502TJV4">
    <property type="taxonomic scope" value="Eukaryota"/>
</dbReference>
<dbReference type="InterPro" id="IPR012885">
    <property type="entry name" value="F-box_Sdz-33"/>
</dbReference>
<evidence type="ECO:0000313" key="2">
    <source>
        <dbReference type="EMBL" id="CAP24457.2"/>
    </source>
</evidence>
<dbReference type="PANTHER" id="PTHR22899">
    <property type="entry name" value="CYCLIN-RELATED F-BOX FAMILY"/>
    <property type="match status" value="1"/>
</dbReference>
<dbReference type="InterPro" id="IPR001810">
    <property type="entry name" value="F-box_dom"/>
</dbReference>
<dbReference type="InParanoid" id="A8WVE6"/>
<dbReference type="EMBL" id="HE601339">
    <property type="protein sequence ID" value="CAP24457.2"/>
    <property type="molecule type" value="Genomic_DNA"/>
</dbReference>
<protein>
    <submittedName>
        <fullName evidence="2">Protein CBG03590</fullName>
    </submittedName>
</protein>
<name>A8WVE6_CAEBR</name>
<dbReference type="HOGENOM" id="CLU_028840_1_1_1"/>
<reference evidence="2 3" key="1">
    <citation type="journal article" date="2003" name="PLoS Biol.">
        <title>The genome sequence of Caenorhabditis briggsae: a platform for comparative genomics.</title>
        <authorList>
            <person name="Stein L.D."/>
            <person name="Bao Z."/>
            <person name="Blasiar D."/>
            <person name="Blumenthal T."/>
            <person name="Brent M.R."/>
            <person name="Chen N."/>
            <person name="Chinwalla A."/>
            <person name="Clarke L."/>
            <person name="Clee C."/>
            <person name="Coghlan A."/>
            <person name="Coulson A."/>
            <person name="D'Eustachio P."/>
            <person name="Fitch D.H."/>
            <person name="Fulton L.A."/>
            <person name="Fulton R.E."/>
            <person name="Griffiths-Jones S."/>
            <person name="Harris T.W."/>
            <person name="Hillier L.W."/>
            <person name="Kamath R."/>
            <person name="Kuwabara P.E."/>
            <person name="Mardis E.R."/>
            <person name="Marra M.A."/>
            <person name="Miner T.L."/>
            <person name="Minx P."/>
            <person name="Mullikin J.C."/>
            <person name="Plumb R.W."/>
            <person name="Rogers J."/>
            <person name="Schein J.E."/>
            <person name="Sohrmann M."/>
            <person name="Spieth J."/>
            <person name="Stajich J.E."/>
            <person name="Wei C."/>
            <person name="Willey D."/>
            <person name="Wilson R.K."/>
            <person name="Durbin R."/>
            <person name="Waterston R.H."/>
        </authorList>
    </citation>
    <scope>NUCLEOTIDE SEQUENCE [LARGE SCALE GENOMIC DNA]</scope>
    <source>
        <strain evidence="2 3">AF16</strain>
    </source>
</reference>
<dbReference type="PANTHER" id="PTHR22899:SF0">
    <property type="entry name" value="F-BOX ASSOCIATED DOMAIN-CONTAINING PROTEIN-RELATED"/>
    <property type="match status" value="1"/>
</dbReference>